<dbReference type="PANTHER" id="PTHR22014">
    <property type="entry name" value="RNA-BINDING PROTEIN 33"/>
    <property type="match status" value="1"/>
</dbReference>
<dbReference type="Proteomes" id="UP001152622">
    <property type="component" value="Chromosome 2"/>
</dbReference>
<sequence length="319" mass="35023">VPECISVHNDCPPCCDHLNVRAGNKIVSYFASCPINFEEKKITQCSRRLFKSFCAFKAFSCVMASSVRDDEFDEYDKPGTERSRRRRGDEDLDSDLEGDLLEEDWLTARKNTSDASDEELNDDLLQSDEEDANISGQGVSLSLNAPAGLSSSFDLAEQSLEDPGYSGAHRGPGGRGLRRGRRGGGLLGRGVRGSLRRHNAALAEDQTEYVGEQAEDEAYQDEVLDIGINEPIDDEFQVDEYSTDYSSQQIEVQVDVQDVPETEEAADSAQIMETEEAILALGSDFCIFGSVAGAENVENVRRPDAKVKAAMPVDMARLS</sequence>
<name>A0A9Q1G789_SYNKA</name>
<accession>A0A9Q1G789</accession>
<gene>
    <name evidence="2" type="ORF">SKAU_G00073570</name>
</gene>
<dbReference type="EMBL" id="JAINUF010000002">
    <property type="protein sequence ID" value="KAJ8376777.1"/>
    <property type="molecule type" value="Genomic_DNA"/>
</dbReference>
<evidence type="ECO:0000313" key="2">
    <source>
        <dbReference type="EMBL" id="KAJ8376777.1"/>
    </source>
</evidence>
<proteinExistence type="predicted"/>
<dbReference type="GO" id="GO:0003723">
    <property type="term" value="F:RNA binding"/>
    <property type="evidence" value="ECO:0007669"/>
    <property type="project" value="TreeGrafter"/>
</dbReference>
<protein>
    <submittedName>
        <fullName evidence="2">Uncharacterized protein</fullName>
    </submittedName>
</protein>
<dbReference type="AlphaFoldDB" id="A0A9Q1G789"/>
<dbReference type="PANTHER" id="PTHR22014:SF2">
    <property type="entry name" value="RNA-BINDING PROTEIN 33"/>
    <property type="match status" value="1"/>
</dbReference>
<dbReference type="InterPro" id="IPR039878">
    <property type="entry name" value="RBM33"/>
</dbReference>
<evidence type="ECO:0000313" key="3">
    <source>
        <dbReference type="Proteomes" id="UP001152622"/>
    </source>
</evidence>
<reference evidence="2" key="1">
    <citation type="journal article" date="2023" name="Science">
        <title>Genome structures resolve the early diversification of teleost fishes.</title>
        <authorList>
            <person name="Parey E."/>
            <person name="Louis A."/>
            <person name="Montfort J."/>
            <person name="Bouchez O."/>
            <person name="Roques C."/>
            <person name="Iampietro C."/>
            <person name="Lluch J."/>
            <person name="Castinel A."/>
            <person name="Donnadieu C."/>
            <person name="Desvignes T."/>
            <person name="Floi Bucao C."/>
            <person name="Jouanno E."/>
            <person name="Wen M."/>
            <person name="Mejri S."/>
            <person name="Dirks R."/>
            <person name="Jansen H."/>
            <person name="Henkel C."/>
            <person name="Chen W.J."/>
            <person name="Zahm M."/>
            <person name="Cabau C."/>
            <person name="Klopp C."/>
            <person name="Thompson A.W."/>
            <person name="Robinson-Rechavi M."/>
            <person name="Braasch I."/>
            <person name="Lecointre G."/>
            <person name="Bobe J."/>
            <person name="Postlethwait J.H."/>
            <person name="Berthelot C."/>
            <person name="Roest Crollius H."/>
            <person name="Guiguen Y."/>
        </authorList>
    </citation>
    <scope>NUCLEOTIDE SEQUENCE</scope>
    <source>
        <strain evidence="2">WJC10195</strain>
    </source>
</reference>
<comment type="caution">
    <text evidence="2">The sequence shown here is derived from an EMBL/GenBank/DDBJ whole genome shotgun (WGS) entry which is preliminary data.</text>
</comment>
<feature type="region of interest" description="Disordered" evidence="1">
    <location>
        <begin position="72"/>
        <end position="94"/>
    </location>
</feature>
<dbReference type="OrthoDB" id="5990677at2759"/>
<feature type="region of interest" description="Disordered" evidence="1">
    <location>
        <begin position="160"/>
        <end position="184"/>
    </location>
</feature>
<organism evidence="2 3">
    <name type="scientific">Synaphobranchus kaupii</name>
    <name type="common">Kaup's arrowtooth eel</name>
    <dbReference type="NCBI Taxonomy" id="118154"/>
    <lineage>
        <taxon>Eukaryota</taxon>
        <taxon>Metazoa</taxon>
        <taxon>Chordata</taxon>
        <taxon>Craniata</taxon>
        <taxon>Vertebrata</taxon>
        <taxon>Euteleostomi</taxon>
        <taxon>Actinopterygii</taxon>
        <taxon>Neopterygii</taxon>
        <taxon>Teleostei</taxon>
        <taxon>Anguilliformes</taxon>
        <taxon>Synaphobranchidae</taxon>
        <taxon>Synaphobranchus</taxon>
    </lineage>
</organism>
<keyword evidence="3" id="KW-1185">Reference proteome</keyword>
<feature type="non-terminal residue" evidence="2">
    <location>
        <position position="1"/>
    </location>
</feature>
<evidence type="ECO:0000256" key="1">
    <source>
        <dbReference type="SAM" id="MobiDB-lite"/>
    </source>
</evidence>